<evidence type="ECO:0000256" key="2">
    <source>
        <dbReference type="ARBA" id="ARBA00007749"/>
    </source>
</evidence>
<dbReference type="PANTHER" id="PTHR42978">
    <property type="entry name" value="QUORUM-QUENCHING LACTONASE YTNP-RELATED-RELATED"/>
    <property type="match status" value="1"/>
</dbReference>
<keyword evidence="8" id="KW-1185">Reference proteome</keyword>
<dbReference type="InterPro" id="IPR036866">
    <property type="entry name" value="RibonucZ/Hydroxyglut_hydro"/>
</dbReference>
<keyword evidence="5" id="KW-0862">Zinc</keyword>
<dbReference type="PANTHER" id="PTHR42978:SF7">
    <property type="entry name" value="METALLO-HYDROLASE RV2300C-RELATED"/>
    <property type="match status" value="1"/>
</dbReference>
<dbReference type="SUPFAM" id="SSF56281">
    <property type="entry name" value="Metallo-hydrolase/oxidoreductase"/>
    <property type="match status" value="1"/>
</dbReference>
<reference evidence="7" key="1">
    <citation type="submission" date="2021-01" db="EMBL/GenBank/DDBJ databases">
        <title>Tabrizicola alba sp. nov. a motile alkaliphilic bacterium isolated from a soda lake.</title>
        <authorList>
            <person name="Szuroczki S."/>
            <person name="Abbaszade G."/>
            <person name="Schumann P."/>
            <person name="Toth E."/>
        </authorList>
    </citation>
    <scope>NUCLEOTIDE SEQUENCE</scope>
    <source>
        <strain evidence="7">DMG-N-6</strain>
    </source>
</reference>
<organism evidence="7 8">
    <name type="scientific">Szabonella alba</name>
    <dbReference type="NCBI Taxonomy" id="2804194"/>
    <lineage>
        <taxon>Bacteria</taxon>
        <taxon>Pseudomonadati</taxon>
        <taxon>Pseudomonadota</taxon>
        <taxon>Alphaproteobacteria</taxon>
        <taxon>Rhodobacterales</taxon>
        <taxon>Paracoccaceae</taxon>
        <taxon>Szabonella</taxon>
    </lineage>
</organism>
<dbReference type="GO" id="GO:0016787">
    <property type="term" value="F:hydrolase activity"/>
    <property type="evidence" value="ECO:0007669"/>
    <property type="project" value="UniProtKB-KW"/>
</dbReference>
<dbReference type="SMART" id="SM00849">
    <property type="entry name" value="Lactamase_B"/>
    <property type="match status" value="1"/>
</dbReference>
<dbReference type="Gene3D" id="3.60.15.10">
    <property type="entry name" value="Ribonuclease Z/Hydroxyacylglutathione hydrolase-like"/>
    <property type="match status" value="1"/>
</dbReference>
<dbReference type="Pfam" id="PF00753">
    <property type="entry name" value="Lactamase_B"/>
    <property type="match status" value="1"/>
</dbReference>
<keyword evidence="4" id="KW-0378">Hydrolase</keyword>
<dbReference type="GO" id="GO:0046872">
    <property type="term" value="F:metal ion binding"/>
    <property type="evidence" value="ECO:0007669"/>
    <property type="project" value="UniProtKB-KW"/>
</dbReference>
<name>A0A8K0VBM6_9RHOB</name>
<evidence type="ECO:0000256" key="3">
    <source>
        <dbReference type="ARBA" id="ARBA00022723"/>
    </source>
</evidence>
<sequence length="256" mass="28473">MSQEWEVLALRYATHEAPMRELGLVGDAHDALGRLDYFIWLIRGREGLILVDTGFGVEAAQRRGRRLLRHPVVALNEIGVRPEEVRDIVITHLHYDHAGNLDAFPNARFHLQEREMSYATGRCMCDAGHRRAFDVDNVVDAVRLVYQERIVFHDGAYQLAPGIGVHLVGGHSLGLQVLTVDGARRIVLASDALHLSRLMQQDAVFPIFADRAAVLEGYRLLKDLAGHDGVILPGHDPQVMQDFPLLSGATDTVRIG</sequence>
<accession>A0A8K0VBM6</accession>
<dbReference type="CDD" id="cd07729">
    <property type="entry name" value="AHL_lactonase_MBL-fold"/>
    <property type="match status" value="1"/>
</dbReference>
<evidence type="ECO:0000313" key="8">
    <source>
        <dbReference type="Proteomes" id="UP000648908"/>
    </source>
</evidence>
<comment type="similarity">
    <text evidence="2">Belongs to the metallo-beta-lactamase superfamily.</text>
</comment>
<comment type="cofactor">
    <cofactor evidence="1">
        <name>Zn(2+)</name>
        <dbReference type="ChEBI" id="CHEBI:29105"/>
    </cofactor>
</comment>
<dbReference type="EMBL" id="JAESVN010000014">
    <property type="protein sequence ID" value="MBL4919209.1"/>
    <property type="molecule type" value="Genomic_DNA"/>
</dbReference>
<evidence type="ECO:0000259" key="6">
    <source>
        <dbReference type="SMART" id="SM00849"/>
    </source>
</evidence>
<protein>
    <submittedName>
        <fullName evidence="7">N-acyl homoserine lactonase family protein</fullName>
    </submittedName>
</protein>
<evidence type="ECO:0000313" key="7">
    <source>
        <dbReference type="EMBL" id="MBL4919209.1"/>
    </source>
</evidence>
<dbReference type="InterPro" id="IPR051013">
    <property type="entry name" value="MBL_superfamily_lactonases"/>
</dbReference>
<dbReference type="Proteomes" id="UP000648908">
    <property type="component" value="Unassembled WGS sequence"/>
</dbReference>
<feature type="domain" description="Metallo-beta-lactamase" evidence="6">
    <location>
        <begin position="36"/>
        <end position="235"/>
    </location>
</feature>
<proteinExistence type="inferred from homology"/>
<keyword evidence="3" id="KW-0479">Metal-binding</keyword>
<evidence type="ECO:0000256" key="5">
    <source>
        <dbReference type="ARBA" id="ARBA00022833"/>
    </source>
</evidence>
<dbReference type="RefSeq" id="WP_202690188.1">
    <property type="nucleotide sequence ID" value="NZ_JAESVN010000014.1"/>
</dbReference>
<dbReference type="InterPro" id="IPR001279">
    <property type="entry name" value="Metallo-B-lactamas"/>
</dbReference>
<dbReference type="AlphaFoldDB" id="A0A8K0VBM6"/>
<evidence type="ECO:0000256" key="4">
    <source>
        <dbReference type="ARBA" id="ARBA00022801"/>
    </source>
</evidence>
<gene>
    <name evidence="7" type="ORF">JL811_18470</name>
</gene>
<evidence type="ECO:0000256" key="1">
    <source>
        <dbReference type="ARBA" id="ARBA00001947"/>
    </source>
</evidence>
<comment type="caution">
    <text evidence="7">The sequence shown here is derived from an EMBL/GenBank/DDBJ whole genome shotgun (WGS) entry which is preliminary data.</text>
</comment>